<protein>
    <submittedName>
        <fullName evidence="2">Uncharacterized protein</fullName>
    </submittedName>
</protein>
<dbReference type="AlphaFoldDB" id="A0A5P1FSP1"/>
<evidence type="ECO:0000313" key="3">
    <source>
        <dbReference type="Proteomes" id="UP000243459"/>
    </source>
</evidence>
<keyword evidence="3" id="KW-1185">Reference proteome</keyword>
<accession>A0A5P1FSP1</accession>
<reference evidence="3" key="1">
    <citation type="journal article" date="2017" name="Nat. Commun.">
        <title>The asparagus genome sheds light on the origin and evolution of a young Y chromosome.</title>
        <authorList>
            <person name="Harkess A."/>
            <person name="Zhou J."/>
            <person name="Xu C."/>
            <person name="Bowers J.E."/>
            <person name="Van der Hulst R."/>
            <person name="Ayyampalayam S."/>
            <person name="Mercati F."/>
            <person name="Riccardi P."/>
            <person name="McKain M.R."/>
            <person name="Kakrana A."/>
            <person name="Tang H."/>
            <person name="Ray J."/>
            <person name="Groenendijk J."/>
            <person name="Arikit S."/>
            <person name="Mathioni S.M."/>
            <person name="Nakano M."/>
            <person name="Shan H."/>
            <person name="Telgmann-Rauber A."/>
            <person name="Kanno A."/>
            <person name="Yue Z."/>
            <person name="Chen H."/>
            <person name="Li W."/>
            <person name="Chen Y."/>
            <person name="Xu X."/>
            <person name="Zhang Y."/>
            <person name="Luo S."/>
            <person name="Chen H."/>
            <person name="Gao J."/>
            <person name="Mao Z."/>
            <person name="Pires J.C."/>
            <person name="Luo M."/>
            <person name="Kudrna D."/>
            <person name="Wing R.A."/>
            <person name="Meyers B.C."/>
            <person name="Yi K."/>
            <person name="Kong H."/>
            <person name="Lavrijsen P."/>
            <person name="Sunseri F."/>
            <person name="Falavigna A."/>
            <person name="Ye Y."/>
            <person name="Leebens-Mack J.H."/>
            <person name="Chen G."/>
        </authorList>
    </citation>
    <scope>NUCLEOTIDE SEQUENCE [LARGE SCALE GENOMIC DNA]</scope>
    <source>
        <strain evidence="3">cv. DH0086</strain>
    </source>
</reference>
<dbReference type="Gene3D" id="1.20.1250.20">
    <property type="entry name" value="MFS general substrate transporter like domains"/>
    <property type="match status" value="1"/>
</dbReference>
<dbReference type="EMBL" id="CM007381">
    <property type="protein sequence ID" value="ONK80447.1"/>
    <property type="molecule type" value="Genomic_DNA"/>
</dbReference>
<evidence type="ECO:0000256" key="1">
    <source>
        <dbReference type="SAM" id="Phobius"/>
    </source>
</evidence>
<gene>
    <name evidence="2" type="ORF">A4U43_C01F17810</name>
</gene>
<dbReference type="PANTHER" id="PTHR11654">
    <property type="entry name" value="OLIGOPEPTIDE TRANSPORTER-RELATED"/>
    <property type="match status" value="1"/>
</dbReference>
<evidence type="ECO:0000313" key="2">
    <source>
        <dbReference type="EMBL" id="ONK80447.1"/>
    </source>
</evidence>
<proteinExistence type="predicted"/>
<dbReference type="OMA" id="TAPENNI"/>
<name>A0A5P1FSP1_ASPOF</name>
<dbReference type="Gramene" id="ONK80447">
    <property type="protein sequence ID" value="ONK80447"/>
    <property type="gene ID" value="A4U43_C01F17810"/>
</dbReference>
<dbReference type="SUPFAM" id="SSF103473">
    <property type="entry name" value="MFS general substrate transporter"/>
    <property type="match status" value="1"/>
</dbReference>
<feature type="transmembrane region" description="Helical" evidence="1">
    <location>
        <begin position="20"/>
        <end position="47"/>
    </location>
</feature>
<dbReference type="Proteomes" id="UP000243459">
    <property type="component" value="Chromosome 1"/>
</dbReference>
<feature type="transmembrane region" description="Helical" evidence="1">
    <location>
        <begin position="68"/>
        <end position="85"/>
    </location>
</feature>
<keyword evidence="1" id="KW-0472">Membrane</keyword>
<organism evidence="2 3">
    <name type="scientific">Asparagus officinalis</name>
    <name type="common">Garden asparagus</name>
    <dbReference type="NCBI Taxonomy" id="4686"/>
    <lineage>
        <taxon>Eukaryota</taxon>
        <taxon>Viridiplantae</taxon>
        <taxon>Streptophyta</taxon>
        <taxon>Embryophyta</taxon>
        <taxon>Tracheophyta</taxon>
        <taxon>Spermatophyta</taxon>
        <taxon>Magnoliopsida</taxon>
        <taxon>Liliopsida</taxon>
        <taxon>Asparagales</taxon>
        <taxon>Asparagaceae</taxon>
        <taxon>Asparagoideae</taxon>
        <taxon>Asparagus</taxon>
    </lineage>
</organism>
<keyword evidence="1" id="KW-1133">Transmembrane helix</keyword>
<keyword evidence="1" id="KW-0812">Transmembrane</keyword>
<sequence>MYVGQLEFFNSQTPDGLKSFGSALCMTSISLGNYVSSLIVSIVMDITAKGHQLGWIPRNLNKGHMDRFYFLLAALTSVNFLVYLVCARQYKCIKLEGKFNEEEDNEDEEYSV</sequence>
<dbReference type="InterPro" id="IPR036259">
    <property type="entry name" value="MFS_trans_sf"/>
</dbReference>